<feature type="region of interest" description="Disordered" evidence="1">
    <location>
        <begin position="352"/>
        <end position="376"/>
    </location>
</feature>
<feature type="region of interest" description="Disordered" evidence="1">
    <location>
        <begin position="288"/>
        <end position="339"/>
    </location>
</feature>
<feature type="compositionally biased region" description="Basic and acidic residues" evidence="1">
    <location>
        <begin position="319"/>
        <end position="339"/>
    </location>
</feature>
<organism evidence="3 4">
    <name type="scientific">Nannochloropsis gaditana</name>
    <dbReference type="NCBI Taxonomy" id="72520"/>
    <lineage>
        <taxon>Eukaryota</taxon>
        <taxon>Sar</taxon>
        <taxon>Stramenopiles</taxon>
        <taxon>Ochrophyta</taxon>
        <taxon>Eustigmatophyceae</taxon>
        <taxon>Eustigmatales</taxon>
        <taxon>Monodopsidaceae</taxon>
        <taxon>Nannochloropsis</taxon>
    </lineage>
</organism>
<evidence type="ECO:0000313" key="3">
    <source>
        <dbReference type="EMBL" id="EWM28943.1"/>
    </source>
</evidence>
<feature type="compositionally biased region" description="Basic and acidic residues" evidence="1">
    <location>
        <begin position="520"/>
        <end position="537"/>
    </location>
</feature>
<evidence type="ECO:0000313" key="4">
    <source>
        <dbReference type="Proteomes" id="UP000019335"/>
    </source>
</evidence>
<proteinExistence type="predicted"/>
<reference evidence="3 4" key="1">
    <citation type="journal article" date="2014" name="Mol. Plant">
        <title>Chromosome Scale Genome Assembly and Transcriptome Profiling of Nannochloropsis gaditana in Nitrogen Depletion.</title>
        <authorList>
            <person name="Corteggiani Carpinelli E."/>
            <person name="Telatin A."/>
            <person name="Vitulo N."/>
            <person name="Forcato C."/>
            <person name="D'Angelo M."/>
            <person name="Schiavon R."/>
            <person name="Vezzi A."/>
            <person name="Giacometti G.M."/>
            <person name="Morosinotto T."/>
            <person name="Valle G."/>
        </authorList>
    </citation>
    <scope>NUCLEOTIDE SEQUENCE [LARGE SCALE GENOMIC DNA]</scope>
    <source>
        <strain evidence="3 4">B-31</strain>
    </source>
</reference>
<feature type="compositionally biased region" description="Acidic residues" evidence="1">
    <location>
        <begin position="538"/>
        <end position="550"/>
    </location>
</feature>
<dbReference type="Proteomes" id="UP000019335">
    <property type="component" value="Chromosome 3"/>
</dbReference>
<dbReference type="EMBL" id="AZIL01000227">
    <property type="protein sequence ID" value="EWM28943.1"/>
    <property type="molecule type" value="Genomic_DNA"/>
</dbReference>
<feature type="compositionally biased region" description="Low complexity" evidence="1">
    <location>
        <begin position="131"/>
        <end position="142"/>
    </location>
</feature>
<dbReference type="AlphaFoldDB" id="W7TZQ1"/>
<name>W7TZQ1_9STRA</name>
<feature type="region of interest" description="Disordered" evidence="1">
    <location>
        <begin position="520"/>
        <end position="559"/>
    </location>
</feature>
<feature type="region of interest" description="Disordered" evidence="1">
    <location>
        <begin position="126"/>
        <end position="152"/>
    </location>
</feature>
<feature type="chain" id="PRO_5004904064" evidence="2">
    <location>
        <begin position="28"/>
        <end position="973"/>
    </location>
</feature>
<keyword evidence="4" id="KW-1185">Reference proteome</keyword>
<feature type="region of interest" description="Disordered" evidence="1">
    <location>
        <begin position="934"/>
        <end position="961"/>
    </location>
</feature>
<gene>
    <name evidence="3" type="ORF">Naga_100347g2</name>
</gene>
<feature type="compositionally biased region" description="Basic and acidic residues" evidence="1">
    <location>
        <begin position="940"/>
        <end position="954"/>
    </location>
</feature>
<evidence type="ECO:0000256" key="1">
    <source>
        <dbReference type="SAM" id="MobiDB-lite"/>
    </source>
</evidence>
<feature type="signal peptide" evidence="2">
    <location>
        <begin position="1"/>
        <end position="27"/>
    </location>
</feature>
<dbReference type="OrthoDB" id="428655at2759"/>
<accession>W7TZQ1</accession>
<comment type="caution">
    <text evidence="3">The sequence shown here is derived from an EMBL/GenBank/DDBJ whole genome shotgun (WGS) entry which is preliminary data.</text>
</comment>
<protein>
    <submittedName>
        <fullName evidence="3">Uncharacterized protein</fullName>
    </submittedName>
</protein>
<evidence type="ECO:0000256" key="2">
    <source>
        <dbReference type="SAM" id="SignalP"/>
    </source>
</evidence>
<feature type="region of interest" description="Disordered" evidence="1">
    <location>
        <begin position="892"/>
        <end position="917"/>
    </location>
</feature>
<sequence>MGRPSARHCHILVPALAIVPFLRVTDAFLVPSSVVTRVASPLSSTPASIRFSQNEQQGYSSRHPVKRRRESLLFTPLTLAATTSSSSASVSIEGQSPIVFRADIAGMSRKQALAWLHAWCTRSLPSPPPSASSSSSSPASLSTRPYGGQSGSTTAYAARLQARPGLPVGVTSLPISPTLTDQGARLVCEGLGPAFLDVEVLENGRQASKISLVVRQCMGQAKMQQHSLSIRGLARDTEKTVLEKLESDLVVALRGGEGEGEGVGVEFRTGSEAEAMEGFFEAVPASSEAVDVDDEHLEDKGLRQGPGVEGEGQGSGRQTKSETGPEDRVEKPDKEEEDARLRELIETLGLAEALDLEERGEGGEGGQKNGWADPNSPFAKKAVAAYEAFVQAQKGPGAEQGGDVASAVAGMGDVVMEELRERGAGGGGTPEDVKAMFESGLRSAKQEADRVAAKGQRQKQMLAVVKEVAETRQREVGGKGGVKEGLATLEMMFEGTGLKGGVDVMAGPPGEESLDLRSWERGAEEARVGREGEARSEEVEDDEDEDEWDEALGSMGDADPLGDLGWDVAARFDVLVRELEATVDSPDLLPAIASQYHNVFLSRHFLGLMRARLEACEAAMAGEEDGEGVTAATPVVLARMVRFAEQMVVQVQEMGQLYELQQLDKIKAICAVAEEDMGRLSEYVSSRKEDLDEDFVRYLQYLMEAEKLRLRGAGVTRPEREPSNWLMILEIVKKGVYHELGKAVRDDVSMVHFITRFDEADEREHLTRAHVARLAPSQVIPFKRVVNQMVDHFESRVNELSEAELSLAGRVLEVEDVLEELHPDSSLLALLQSKEGGVGLEAYKTGAETLLHDPREWDDSAVAGKEDELFSPEYLAAKYDRILKHYGFSASRQRGRGMGQGDAEEEERKAGIGDIEGILGGNADTRGALPAALEAWVGTEKTESGPKEEKEEHGVLSVGAASIEEALREEGLL</sequence>
<keyword evidence="2" id="KW-0732">Signal</keyword>